<name>F8MSW0_NEUT8</name>
<accession>F8MSW0</accession>
<feature type="compositionally biased region" description="Basic and acidic residues" evidence="1">
    <location>
        <begin position="540"/>
        <end position="561"/>
    </location>
</feature>
<reference evidence="3" key="1">
    <citation type="journal article" date="2011" name="Genetics">
        <title>Massive changes in genome architecture accompany the transition to self-fertility in the filamentous fungus Neurospora tetrasperma.</title>
        <authorList>
            <person name="Ellison C.E."/>
            <person name="Stajich J.E."/>
            <person name="Jacobson D.J."/>
            <person name="Natvig D.O."/>
            <person name="Lapidus A."/>
            <person name="Foster B."/>
            <person name="Aerts A."/>
            <person name="Riley R."/>
            <person name="Lindquist E.A."/>
            <person name="Grigoriev I.V."/>
            <person name="Taylor J.W."/>
        </authorList>
    </citation>
    <scope>NUCLEOTIDE SEQUENCE [LARGE SCALE GENOMIC DNA]</scope>
    <source>
        <strain evidence="3">FGSC 2508 / P0657</strain>
    </source>
</reference>
<protein>
    <submittedName>
        <fullName evidence="2">Uncharacterized protein</fullName>
    </submittedName>
</protein>
<evidence type="ECO:0000256" key="1">
    <source>
        <dbReference type="SAM" id="MobiDB-lite"/>
    </source>
</evidence>
<sequence>MSAPDASNKALPAPSLAPIACPDQERRSQIVLKLVAENARLNPDGVGALFDLAKKEVLRQLVASNKAPPAISESYCSWLAEKMIWTRFVPHETFSFVEPQLSPGLFLQPSAEYAAALMRNLRKRRELVLQAAPVNPTEPNSKWRFKKIGTPIQRKEIMNFLLHQDSRPAVTKTRHLTIRSPFSLTLHNSLWNNNPGQLKRILHESQKLPAVLSPWGRDSPLQLEVTSSALARGFLEVVILLAQKPQERIGSTLFEHYVAGYMLLLKWYLHICCQTQDKDSVGVNLFGAVTYQREKTLGHPFDEAYRWVDNPIDLKVMHEQFALADASLWLDWQRVAETAYSTSEITKAKTFEEAKAVIYKTADNDSMSGIKREHALLLLHEIWQRRGSFLDRFEIEKEYDRLVTDYLLPDVVSTLDNFFEINEMPEKMCEWAAANPFEIKRKDTDQLCELMWRAWRQLTAGFEEKQKRILFVYQVQHIRKMYREYLAELKLYSKGMKELREFVCKNEAHFLLSEEIRWQLALDEYEKQFQAPALDVCQKEGEKEIEASQNGKKEKDAEQAHSENGAAPPE</sequence>
<dbReference type="GeneID" id="20828093"/>
<dbReference type="VEuPathDB" id="FungiDB:NEUTE1DRAFT_47419"/>
<evidence type="ECO:0000313" key="3">
    <source>
        <dbReference type="Proteomes" id="UP000008065"/>
    </source>
</evidence>
<organism evidence="2 3">
    <name type="scientific">Neurospora tetrasperma (strain FGSC 2508 / ATCC MYA-4615 / P0657)</name>
    <dbReference type="NCBI Taxonomy" id="510951"/>
    <lineage>
        <taxon>Eukaryota</taxon>
        <taxon>Fungi</taxon>
        <taxon>Dikarya</taxon>
        <taxon>Ascomycota</taxon>
        <taxon>Pezizomycotina</taxon>
        <taxon>Sordariomycetes</taxon>
        <taxon>Sordariomycetidae</taxon>
        <taxon>Sordariales</taxon>
        <taxon>Sordariaceae</taxon>
        <taxon>Neurospora</taxon>
    </lineage>
</organism>
<dbReference type="RefSeq" id="XP_009852783.1">
    <property type="nucleotide sequence ID" value="XM_009854481.1"/>
</dbReference>
<keyword evidence="3" id="KW-1185">Reference proteome</keyword>
<gene>
    <name evidence="2" type="ORF">NEUTE1DRAFT_47419</name>
</gene>
<proteinExistence type="predicted"/>
<feature type="region of interest" description="Disordered" evidence="1">
    <location>
        <begin position="540"/>
        <end position="570"/>
    </location>
</feature>
<dbReference type="KEGG" id="nte:NEUTE1DRAFT47419"/>
<dbReference type="EMBL" id="GL891306">
    <property type="protein sequence ID" value="EGO55143.1"/>
    <property type="molecule type" value="Genomic_DNA"/>
</dbReference>
<dbReference type="AlphaFoldDB" id="F8MSW0"/>
<evidence type="ECO:0000313" key="2">
    <source>
        <dbReference type="EMBL" id="EGO55143.1"/>
    </source>
</evidence>
<dbReference type="OrthoDB" id="4575610at2759"/>
<dbReference type="Proteomes" id="UP000008065">
    <property type="component" value="Unassembled WGS sequence"/>
</dbReference>
<dbReference type="HOGENOM" id="CLU_478245_0_0_1"/>